<feature type="transmembrane region" description="Helical" evidence="6">
    <location>
        <begin position="276"/>
        <end position="295"/>
    </location>
</feature>
<gene>
    <name evidence="7" type="ORF">D0Z07_7892</name>
</gene>
<feature type="compositionally biased region" description="Basic and acidic residues" evidence="5">
    <location>
        <begin position="310"/>
        <end position="342"/>
    </location>
</feature>
<feature type="transmembrane region" description="Helical" evidence="6">
    <location>
        <begin position="149"/>
        <end position="172"/>
    </location>
</feature>
<evidence type="ECO:0000256" key="4">
    <source>
        <dbReference type="ARBA" id="ARBA00023136"/>
    </source>
</evidence>
<feature type="transmembrane region" description="Helical" evidence="6">
    <location>
        <begin position="107"/>
        <end position="128"/>
    </location>
</feature>
<comment type="caution">
    <text evidence="7">The sequence shown here is derived from an EMBL/GenBank/DDBJ whole genome shotgun (WGS) entry which is preliminary data.</text>
</comment>
<dbReference type="EMBL" id="VNKQ01000017">
    <property type="protein sequence ID" value="KAG0645997.1"/>
    <property type="molecule type" value="Genomic_DNA"/>
</dbReference>
<dbReference type="PANTHER" id="PTHR31465:SF15">
    <property type="entry name" value="LIPID TRANSPORTER ATNI-RELATED"/>
    <property type="match status" value="1"/>
</dbReference>
<keyword evidence="2 6" id="KW-0812">Transmembrane</keyword>
<reference evidence="7" key="1">
    <citation type="submission" date="2019-07" db="EMBL/GenBank/DDBJ databases">
        <title>Hyphodiscus hymeniophilus genome sequencing and assembly.</title>
        <authorList>
            <person name="Kramer G."/>
            <person name="Nodwell J."/>
        </authorList>
    </citation>
    <scope>NUCLEOTIDE SEQUENCE</scope>
    <source>
        <strain evidence="7">ATCC 34498</strain>
    </source>
</reference>
<keyword evidence="8" id="KW-1185">Reference proteome</keyword>
<accession>A0A9P6SKS8</accession>
<evidence type="ECO:0000313" key="8">
    <source>
        <dbReference type="Proteomes" id="UP000785200"/>
    </source>
</evidence>
<comment type="subcellular location">
    <subcellularLocation>
        <location evidence="1">Membrane</location>
        <topology evidence="1">Multi-pass membrane protein</topology>
    </subcellularLocation>
</comment>
<evidence type="ECO:0000313" key="7">
    <source>
        <dbReference type="EMBL" id="KAG0645997.1"/>
    </source>
</evidence>
<evidence type="ECO:0000256" key="2">
    <source>
        <dbReference type="ARBA" id="ARBA00022692"/>
    </source>
</evidence>
<dbReference type="PANTHER" id="PTHR31465">
    <property type="entry name" value="PROTEIN RTA1-RELATED"/>
    <property type="match status" value="1"/>
</dbReference>
<dbReference type="Proteomes" id="UP000785200">
    <property type="component" value="Unassembled WGS sequence"/>
</dbReference>
<feature type="transmembrane region" description="Helical" evidence="6">
    <location>
        <begin position="44"/>
        <end position="68"/>
    </location>
</feature>
<dbReference type="Pfam" id="PF04479">
    <property type="entry name" value="RTA1"/>
    <property type="match status" value="1"/>
</dbReference>
<proteinExistence type="predicted"/>
<dbReference type="AlphaFoldDB" id="A0A9P6SKS8"/>
<feature type="transmembrane region" description="Helical" evidence="6">
    <location>
        <begin position="236"/>
        <end position="256"/>
    </location>
</feature>
<feature type="region of interest" description="Disordered" evidence="5">
    <location>
        <begin position="309"/>
        <end position="353"/>
    </location>
</feature>
<evidence type="ECO:0000256" key="3">
    <source>
        <dbReference type="ARBA" id="ARBA00022989"/>
    </source>
</evidence>
<dbReference type="InterPro" id="IPR007568">
    <property type="entry name" value="RTA1"/>
</dbReference>
<keyword evidence="4 6" id="KW-0472">Membrane</keyword>
<sequence length="353" mass="39563">MSSTVSSTTLTAVASATGSCINVTPGKDGYVPEWACNSNYNYNPSMAAALVFAIIFGITTFVHIYQAIAYKKIRLCWVIIMGASWEFASFALRVAGTKNQQSTPIAFVSQILVLLAPMWVNAFDYMVLGRMIYFFVPEQKIWGIKGIQIAKIFVWLDIVSFITQVAGGIMISPGSTGSTVMTGIHIYMGGIGLQELCILIFTSIAIKFSLGMRQRERELATSRHQILDGKPDNWRMLLYVLYASLTLITIRIIFRLVEFASGLDPSKNPIPYHEAYFMALDALPMFVAIVLMNVVHPGRILQGEGSEFPRMTRKERKEAKRIRREEKALAKEEKKASKEEKKMKRKMGSLDNV</sequence>
<evidence type="ECO:0000256" key="5">
    <source>
        <dbReference type="SAM" id="MobiDB-lite"/>
    </source>
</evidence>
<feature type="transmembrane region" description="Helical" evidence="6">
    <location>
        <begin position="75"/>
        <end position="95"/>
    </location>
</feature>
<organism evidence="7 8">
    <name type="scientific">Hyphodiscus hymeniophilus</name>
    <dbReference type="NCBI Taxonomy" id="353542"/>
    <lineage>
        <taxon>Eukaryota</taxon>
        <taxon>Fungi</taxon>
        <taxon>Dikarya</taxon>
        <taxon>Ascomycota</taxon>
        <taxon>Pezizomycotina</taxon>
        <taxon>Leotiomycetes</taxon>
        <taxon>Helotiales</taxon>
        <taxon>Hyphodiscaceae</taxon>
        <taxon>Hyphodiscus</taxon>
    </lineage>
</organism>
<protein>
    <submittedName>
        <fullName evidence="7">Lipid transporter atnI</fullName>
    </submittedName>
</protein>
<dbReference type="GO" id="GO:0016020">
    <property type="term" value="C:membrane"/>
    <property type="evidence" value="ECO:0007669"/>
    <property type="project" value="UniProtKB-SubCell"/>
</dbReference>
<keyword evidence="3 6" id="KW-1133">Transmembrane helix</keyword>
<name>A0A9P6SKS8_9HELO</name>
<dbReference type="OrthoDB" id="5384040at2759"/>
<evidence type="ECO:0000256" key="1">
    <source>
        <dbReference type="ARBA" id="ARBA00004141"/>
    </source>
</evidence>
<feature type="transmembrane region" description="Helical" evidence="6">
    <location>
        <begin position="184"/>
        <end position="206"/>
    </location>
</feature>
<evidence type="ECO:0000256" key="6">
    <source>
        <dbReference type="SAM" id="Phobius"/>
    </source>
</evidence>